<dbReference type="KEGG" id="abac:LuPra_00936"/>
<proteinExistence type="predicted"/>
<reference evidence="2 3" key="1">
    <citation type="journal article" date="2016" name="Genome Announc.">
        <title>First Complete Genome Sequence of a Subdivision 6 Acidobacterium Strain.</title>
        <authorList>
            <person name="Huang S."/>
            <person name="Vieira S."/>
            <person name="Bunk B."/>
            <person name="Riedel T."/>
            <person name="Sproer C."/>
            <person name="Overmann J."/>
        </authorList>
    </citation>
    <scope>NUCLEOTIDE SEQUENCE [LARGE SCALE GENOMIC DNA]</scope>
    <source>
        <strain evidence="3">DSM 100886 HEG_-6_39</strain>
    </source>
</reference>
<gene>
    <name evidence="2" type="primary">pgaC_1</name>
    <name evidence="2" type="ORF">LuPra_00936</name>
</gene>
<dbReference type="STRING" id="1855912.LuPra_00936"/>
<dbReference type="PANTHER" id="PTHR10859">
    <property type="entry name" value="GLYCOSYL TRANSFERASE"/>
    <property type="match status" value="1"/>
</dbReference>
<organism evidence="2 3">
    <name type="scientific">Luteitalea pratensis</name>
    <dbReference type="NCBI Taxonomy" id="1855912"/>
    <lineage>
        <taxon>Bacteria</taxon>
        <taxon>Pseudomonadati</taxon>
        <taxon>Acidobacteriota</taxon>
        <taxon>Vicinamibacteria</taxon>
        <taxon>Vicinamibacterales</taxon>
        <taxon>Vicinamibacteraceae</taxon>
        <taxon>Luteitalea</taxon>
    </lineage>
</organism>
<dbReference type="AlphaFoldDB" id="A0A143PGU6"/>
<feature type="domain" description="Glycosyltransferase 2-like" evidence="1">
    <location>
        <begin position="8"/>
        <end position="170"/>
    </location>
</feature>
<accession>A0A143PGU6</accession>
<name>A0A143PGU6_LUTPR</name>
<dbReference type="EMBL" id="CP015136">
    <property type="protein sequence ID" value="AMY07755.1"/>
    <property type="molecule type" value="Genomic_DNA"/>
</dbReference>
<keyword evidence="3" id="KW-1185">Reference proteome</keyword>
<dbReference type="GO" id="GO:0006487">
    <property type="term" value="P:protein N-linked glycosylation"/>
    <property type="evidence" value="ECO:0007669"/>
    <property type="project" value="TreeGrafter"/>
</dbReference>
<dbReference type="GO" id="GO:0016757">
    <property type="term" value="F:glycosyltransferase activity"/>
    <property type="evidence" value="ECO:0007669"/>
    <property type="project" value="UniProtKB-KW"/>
</dbReference>
<keyword evidence="2" id="KW-0328">Glycosyltransferase</keyword>
<evidence type="ECO:0000259" key="1">
    <source>
        <dbReference type="Pfam" id="PF00535"/>
    </source>
</evidence>
<dbReference type="InterPro" id="IPR001173">
    <property type="entry name" value="Glyco_trans_2-like"/>
</dbReference>
<dbReference type="SUPFAM" id="SSF53448">
    <property type="entry name" value="Nucleotide-diphospho-sugar transferases"/>
    <property type="match status" value="1"/>
</dbReference>
<dbReference type="RefSeq" id="WP_157898735.1">
    <property type="nucleotide sequence ID" value="NZ_CP015136.1"/>
</dbReference>
<dbReference type="PANTHER" id="PTHR10859:SF91">
    <property type="entry name" value="DOLICHYL-PHOSPHATE BETA-GLUCOSYLTRANSFERASE"/>
    <property type="match status" value="1"/>
</dbReference>
<dbReference type="EC" id="2.4.1.-" evidence="2"/>
<dbReference type="Gene3D" id="3.90.550.10">
    <property type="entry name" value="Spore Coat Polysaccharide Biosynthesis Protein SpsA, Chain A"/>
    <property type="match status" value="1"/>
</dbReference>
<dbReference type="Proteomes" id="UP000076079">
    <property type="component" value="Chromosome"/>
</dbReference>
<evidence type="ECO:0000313" key="3">
    <source>
        <dbReference type="Proteomes" id="UP000076079"/>
    </source>
</evidence>
<sequence length="265" mass="29642">MTPPELALVVPCYNEAARLAPEAFLQFLATHPGVRLVMVDDGSVDATGDILERMREAAPDAVTTLRLTARRGKAEAVRAGILAGLDQRAALVGFFDADLSTPLRAVDDFMAVLRDHPTIEFVLGSRVMLMGRDVRRKATRHYLGRVFATAVSFALDLPVYDTQCGAKVLRANGSMATMFAEPFRSPWIFDVELIARYLRLPVAPGEPARRDRLYELVVPAWHDIPGSKLRWYDFARAVVELGYIWRERVTHRPRDGTTRNPGARR</sequence>
<dbReference type="InterPro" id="IPR029044">
    <property type="entry name" value="Nucleotide-diphossugar_trans"/>
</dbReference>
<protein>
    <submittedName>
        <fullName evidence="2">Poly-beta-1,6-N-acetyl-D-glucosamine synthase</fullName>
        <ecNumber evidence="2">2.4.1.-</ecNumber>
    </submittedName>
</protein>
<reference evidence="3" key="2">
    <citation type="submission" date="2016-04" db="EMBL/GenBank/DDBJ databases">
        <title>First Complete Genome Sequence of a Subdivision 6 Acidobacterium.</title>
        <authorList>
            <person name="Huang S."/>
            <person name="Vieira S."/>
            <person name="Bunk B."/>
            <person name="Riedel T."/>
            <person name="Sproeer C."/>
            <person name="Overmann J."/>
        </authorList>
    </citation>
    <scope>NUCLEOTIDE SEQUENCE [LARGE SCALE GENOMIC DNA]</scope>
    <source>
        <strain evidence="3">DSM 100886 HEG_-6_39</strain>
    </source>
</reference>
<keyword evidence="2" id="KW-0808">Transferase</keyword>
<dbReference type="OrthoDB" id="9810303at2"/>
<dbReference type="Pfam" id="PF00535">
    <property type="entry name" value="Glycos_transf_2"/>
    <property type="match status" value="1"/>
</dbReference>
<evidence type="ECO:0000313" key="2">
    <source>
        <dbReference type="EMBL" id="AMY07755.1"/>
    </source>
</evidence>